<evidence type="ECO:0000313" key="2">
    <source>
        <dbReference type="EMBL" id="OXM15222.1"/>
    </source>
</evidence>
<dbReference type="AlphaFoldDB" id="A0A229NZ79"/>
<gene>
    <name evidence="2" type="ORF">CGZ75_00280</name>
</gene>
<reference evidence="2 3" key="1">
    <citation type="submission" date="2017-07" db="EMBL/GenBank/DDBJ databases">
        <title>Paenibacillus herberti R33 genome sequencing and assembly.</title>
        <authorList>
            <person name="Su W."/>
        </authorList>
    </citation>
    <scope>NUCLEOTIDE SEQUENCE [LARGE SCALE GENOMIC DNA]</scope>
    <source>
        <strain evidence="2 3">R33</strain>
    </source>
</reference>
<protein>
    <submittedName>
        <fullName evidence="2">Uncharacterized protein</fullName>
    </submittedName>
</protein>
<organism evidence="2 3">
    <name type="scientific">Paenibacillus herberti</name>
    <dbReference type="NCBI Taxonomy" id="1619309"/>
    <lineage>
        <taxon>Bacteria</taxon>
        <taxon>Bacillati</taxon>
        <taxon>Bacillota</taxon>
        <taxon>Bacilli</taxon>
        <taxon>Bacillales</taxon>
        <taxon>Paenibacillaceae</taxon>
        <taxon>Paenibacillus</taxon>
    </lineage>
</organism>
<keyword evidence="3" id="KW-1185">Reference proteome</keyword>
<dbReference type="EMBL" id="NMUQ01000001">
    <property type="protein sequence ID" value="OXM15222.1"/>
    <property type="molecule type" value="Genomic_DNA"/>
</dbReference>
<feature type="region of interest" description="Disordered" evidence="1">
    <location>
        <begin position="1"/>
        <end position="21"/>
    </location>
</feature>
<proteinExistence type="predicted"/>
<dbReference type="RefSeq" id="WP_089522059.1">
    <property type="nucleotide sequence ID" value="NZ_NMUQ01000001.1"/>
</dbReference>
<sequence>MANNAEMMDGNSEKPASKPAFSKSQLLVSGLYQQRRDLLSALLDGNRIYTKSEVDSLIQTYLNKEAV</sequence>
<dbReference type="Proteomes" id="UP000215145">
    <property type="component" value="Unassembled WGS sequence"/>
</dbReference>
<evidence type="ECO:0000256" key="1">
    <source>
        <dbReference type="SAM" id="MobiDB-lite"/>
    </source>
</evidence>
<accession>A0A229NZ79</accession>
<evidence type="ECO:0000313" key="3">
    <source>
        <dbReference type="Proteomes" id="UP000215145"/>
    </source>
</evidence>
<name>A0A229NZ79_9BACL</name>
<comment type="caution">
    <text evidence="2">The sequence shown here is derived from an EMBL/GenBank/DDBJ whole genome shotgun (WGS) entry which is preliminary data.</text>
</comment>
<dbReference type="OrthoDB" id="2659274at2"/>